<protein>
    <submittedName>
        <fullName evidence="2">Uncharacterized protein</fullName>
    </submittedName>
</protein>
<organism evidence="2 3">
    <name type="scientific">Thermocoleostomius sinensis A174</name>
    <dbReference type="NCBI Taxonomy" id="2016057"/>
    <lineage>
        <taxon>Bacteria</taxon>
        <taxon>Bacillati</taxon>
        <taxon>Cyanobacteriota</taxon>
        <taxon>Cyanophyceae</taxon>
        <taxon>Oculatellales</taxon>
        <taxon>Oculatellaceae</taxon>
        <taxon>Thermocoleostomius</taxon>
    </lineage>
</organism>
<dbReference type="AlphaFoldDB" id="A0A9E8ZFK0"/>
<dbReference type="KEGG" id="tsin:OXH18_10815"/>
<evidence type="ECO:0000256" key="1">
    <source>
        <dbReference type="SAM" id="MobiDB-lite"/>
    </source>
</evidence>
<proteinExistence type="predicted"/>
<gene>
    <name evidence="2" type="ORF">OXH18_10815</name>
</gene>
<evidence type="ECO:0000313" key="2">
    <source>
        <dbReference type="EMBL" id="WAL62454.1"/>
    </source>
</evidence>
<reference evidence="2" key="1">
    <citation type="submission" date="2022-12" db="EMBL/GenBank/DDBJ databases">
        <title>Polyphasic identification of a Novel Hot-Spring Cyanobacterium Ocullathermofonsia sinensis gen nov. sp. nov. and Genomic Insights on its Adaptations to the Thermal Habitat.</title>
        <authorList>
            <person name="Daroch M."/>
            <person name="Tang J."/>
            <person name="Jiang Y."/>
        </authorList>
    </citation>
    <scope>NUCLEOTIDE SEQUENCE</scope>
    <source>
        <strain evidence="2">PKUAC-SCTA174</strain>
    </source>
</reference>
<sequence>MMLAQRMFICPWFRLLIGVVLGLPTIALIPEAAAQTRNPCPHIYYEEPFNSTRAVPAGCPPNAATHRSRRFSPPASPPLSPSVQRNVGPVPPLPEAVQETIAVVTPINGTVDIRLQNDTTTSITYQVIGNTEPRTLGGGQAVVLRAIPVPATLTLVRPDGGFVRVIPLATEASSTLSLSLVGTGDLGENIRTLSVQPNGQVLAY</sequence>
<evidence type="ECO:0000313" key="3">
    <source>
        <dbReference type="Proteomes" id="UP001163152"/>
    </source>
</evidence>
<dbReference type="RefSeq" id="WP_268612794.1">
    <property type="nucleotide sequence ID" value="NZ_CP113797.1"/>
</dbReference>
<keyword evidence="3" id="KW-1185">Reference proteome</keyword>
<accession>A0A9E8ZFK0</accession>
<name>A0A9E8ZFK0_9CYAN</name>
<dbReference type="EMBL" id="CP113797">
    <property type="protein sequence ID" value="WAL62454.1"/>
    <property type="molecule type" value="Genomic_DNA"/>
</dbReference>
<feature type="region of interest" description="Disordered" evidence="1">
    <location>
        <begin position="56"/>
        <end position="84"/>
    </location>
</feature>
<dbReference type="Proteomes" id="UP001163152">
    <property type="component" value="Chromosome"/>
</dbReference>